<feature type="compositionally biased region" description="Pro residues" evidence="1">
    <location>
        <begin position="120"/>
        <end position="129"/>
    </location>
</feature>
<gene>
    <name evidence="2" type="ORF">Rhopal_006231-T1</name>
</gene>
<organism evidence="2 3">
    <name type="scientific">Rhodotorula paludigena</name>
    <dbReference type="NCBI Taxonomy" id="86838"/>
    <lineage>
        <taxon>Eukaryota</taxon>
        <taxon>Fungi</taxon>
        <taxon>Dikarya</taxon>
        <taxon>Basidiomycota</taxon>
        <taxon>Pucciniomycotina</taxon>
        <taxon>Microbotryomycetes</taxon>
        <taxon>Sporidiobolales</taxon>
        <taxon>Sporidiobolaceae</taxon>
        <taxon>Rhodotorula</taxon>
    </lineage>
</organism>
<feature type="compositionally biased region" description="Polar residues" evidence="1">
    <location>
        <begin position="79"/>
        <end position="89"/>
    </location>
</feature>
<name>A0AAV5GVE4_9BASI</name>
<feature type="compositionally biased region" description="Polar residues" evidence="1">
    <location>
        <begin position="402"/>
        <end position="412"/>
    </location>
</feature>
<feature type="compositionally biased region" description="Polar residues" evidence="1">
    <location>
        <begin position="265"/>
        <end position="277"/>
    </location>
</feature>
<feature type="compositionally biased region" description="Low complexity" evidence="1">
    <location>
        <begin position="149"/>
        <end position="162"/>
    </location>
</feature>
<feature type="region of interest" description="Disordered" evidence="1">
    <location>
        <begin position="1137"/>
        <end position="1175"/>
    </location>
</feature>
<keyword evidence="3" id="KW-1185">Reference proteome</keyword>
<reference evidence="2 3" key="1">
    <citation type="submission" date="2021-12" db="EMBL/GenBank/DDBJ databases">
        <title>High titer production of polyol ester of fatty acids by Rhodotorula paludigena BS15 towards product separation-free biomass refinery.</title>
        <authorList>
            <person name="Mano J."/>
            <person name="Ono H."/>
            <person name="Tanaka T."/>
            <person name="Naito K."/>
            <person name="Sushida H."/>
            <person name="Ike M."/>
            <person name="Tokuyasu K."/>
            <person name="Kitaoka M."/>
        </authorList>
    </citation>
    <scope>NUCLEOTIDE SEQUENCE [LARGE SCALE GENOMIC DNA]</scope>
    <source>
        <strain evidence="2 3">BS15</strain>
    </source>
</reference>
<feature type="compositionally biased region" description="Polar residues" evidence="1">
    <location>
        <begin position="99"/>
        <end position="111"/>
    </location>
</feature>
<feature type="compositionally biased region" description="Low complexity" evidence="1">
    <location>
        <begin position="338"/>
        <end position="349"/>
    </location>
</feature>
<evidence type="ECO:0008006" key="4">
    <source>
        <dbReference type="Google" id="ProtNLM"/>
    </source>
</evidence>
<comment type="caution">
    <text evidence="2">The sequence shown here is derived from an EMBL/GenBank/DDBJ whole genome shotgun (WGS) entry which is preliminary data.</text>
</comment>
<sequence>MARRGPGNLPSWPPDEQDGAQPPLATTSSSGSDDTARGVGNAGQHAQGAARSAQGLPSVPQPGELDALDFGAWPFAHQPHSNSTATSSPYPAAQRPASPFSQQTGQGSHQPDYQHYVFPRDPPSQPFPPTDFIHPSFWNSAGASPGFSQQQPYGGQNQPGNGVSLSMLEMATSDPSRFPPSQPHSTLPPASTSAPSSLMALDEPAWRPTTNASPPLSADSTRASKRSRPDSSHSSTSWPGLDQSFAPDQPRYQAAAGVAAGGGTSFSTHPALQQLSQPPLEVRQGGAQGAYAAAGAGLGVGGSSGTVQSPMWGNAHAGAVPPSSGSGGPGSGSGSGSNGSQRGSTSTTAGGTGTGGSRKDSGFSPGMSIDQAIGAASSALGESWRKAAADEIDEEALPAESGATSANVGPNTKLVQRADKSCKKCRDEVEEGGDAERIARLQAKVAQLERQLKSASLTGKPASHSPAESQRSGEGAMPNNVFSVNSYPMDNAAASVSAAVQDIWAHKLRLGSEEADVLAAFLQQRSVSHMDVGRGSLAWRLGEPNMAKFLTFHLLDAALYACCSKLPGVKPLADCIDEYKTNIDVLNPQQQCAVAVLCALGARATPRHLVHSPARWLALPPAYLHAGERRELACRQLEARARELCWSHGFFDRTDLSILHSMVGLVQVLIYEEVLPKQSRFFCRSAIGMYLDLRHEALERNERTSLDPRSGPGTALFLADAVISSSCSRPSFITTGELDQYIVTDGVNIPDFPGSDLGDELKEITQRPLTREKLASALTTACLWLSTGRRPGAPSTLPLLKSLWKLIDKVHNAIQQLQQLLVSLSVNQVAGCEDEPYGLEHFVLLGVRYDAILVDLINLQHVYLIRNRNGPGVWAESEDDELLAAMRQESELRVRKCLKLSSFYAQLYLQSQDKHLVHHMLMELEMLPDWTVWAAQRIGTPGGPLSEEYELTENELDWYDSPFQQALELSSYYTPKATHRLQALAQARKRFQGREVKSVDEQLKTAPNPLPHSALPAVDSLNAQQAAISSHKPSNPRYHYDFPPHNKASISPLAPREDPESLFDVTSVMDDDAMPLPRQLYVFDSYGIAAAHGFPLSSQPPVPSADFVQANFRGQNWMEQQVPMPQHNETQAHFAHAGDALGGDTPEWMRSAGRGQDAPEPAPARSSQSGGRGAS</sequence>
<feature type="compositionally biased region" description="Low complexity" evidence="1">
    <location>
        <begin position="185"/>
        <end position="201"/>
    </location>
</feature>
<feature type="compositionally biased region" description="Gly residues" evidence="1">
    <location>
        <begin position="325"/>
        <end position="337"/>
    </location>
</feature>
<dbReference type="EMBL" id="BQKY01000013">
    <property type="protein sequence ID" value="GJN93184.1"/>
    <property type="molecule type" value="Genomic_DNA"/>
</dbReference>
<accession>A0AAV5GVE4</accession>
<evidence type="ECO:0000313" key="3">
    <source>
        <dbReference type="Proteomes" id="UP001342314"/>
    </source>
</evidence>
<evidence type="ECO:0000256" key="1">
    <source>
        <dbReference type="SAM" id="MobiDB-lite"/>
    </source>
</evidence>
<proteinExistence type="predicted"/>
<feature type="region of interest" description="Disordered" evidence="1">
    <location>
        <begin position="1027"/>
        <end position="1058"/>
    </location>
</feature>
<feature type="region of interest" description="Disordered" evidence="1">
    <location>
        <begin position="452"/>
        <end position="476"/>
    </location>
</feature>
<dbReference type="Proteomes" id="UP001342314">
    <property type="component" value="Unassembled WGS sequence"/>
</dbReference>
<feature type="region of interest" description="Disordered" evidence="1">
    <location>
        <begin position="1"/>
        <end position="412"/>
    </location>
</feature>
<dbReference type="AlphaFoldDB" id="A0AAV5GVE4"/>
<protein>
    <recommendedName>
        <fullName evidence="4">Transcription factor domain-containing protein</fullName>
    </recommendedName>
</protein>
<feature type="compositionally biased region" description="Polar residues" evidence="1">
    <location>
        <begin position="208"/>
        <end position="221"/>
    </location>
</feature>
<evidence type="ECO:0000313" key="2">
    <source>
        <dbReference type="EMBL" id="GJN93184.1"/>
    </source>
</evidence>
<feature type="compositionally biased region" description="Polar residues" evidence="1">
    <location>
        <begin position="137"/>
        <end position="148"/>
    </location>
</feature>